<accession>A0A495J686</accession>
<evidence type="ECO:0000313" key="3">
    <source>
        <dbReference type="Proteomes" id="UP000268007"/>
    </source>
</evidence>
<keyword evidence="1" id="KW-1133">Transmembrane helix</keyword>
<name>A0A495J686_9SPHI</name>
<dbReference type="Proteomes" id="UP000268007">
    <property type="component" value="Unassembled WGS sequence"/>
</dbReference>
<keyword evidence="3" id="KW-1185">Reference proteome</keyword>
<dbReference type="AlphaFoldDB" id="A0A495J686"/>
<proteinExistence type="predicted"/>
<keyword evidence="1" id="KW-0472">Membrane</keyword>
<sequence>MPTFVLPGSMVLSGLKQRTMLNAISWQQYLTAILIFSAAWYMYVGLRYYRTELTAWLKIKPAAQGAVPPVANQLTVVMGAAKPETDTGLYPPEELHFAAAEPDDISDQTLPKGPGDDLLAEAMVLVEAYGDNDNKTEFLSLFKLLLDKYEVFADEISLPAVITPLKAFATNKLPFQIQASEWPLTFAS</sequence>
<evidence type="ECO:0000313" key="2">
    <source>
        <dbReference type="EMBL" id="RKR84132.1"/>
    </source>
</evidence>
<feature type="transmembrane region" description="Helical" evidence="1">
    <location>
        <begin position="29"/>
        <end position="49"/>
    </location>
</feature>
<dbReference type="EMBL" id="RBKU01000001">
    <property type="protein sequence ID" value="RKR84132.1"/>
    <property type="molecule type" value="Genomic_DNA"/>
</dbReference>
<comment type="caution">
    <text evidence="2">The sequence shown here is derived from an EMBL/GenBank/DDBJ whole genome shotgun (WGS) entry which is preliminary data.</text>
</comment>
<gene>
    <name evidence="2" type="ORF">BDD43_4359</name>
</gene>
<keyword evidence="1" id="KW-0812">Transmembrane</keyword>
<evidence type="ECO:0000256" key="1">
    <source>
        <dbReference type="SAM" id="Phobius"/>
    </source>
</evidence>
<organism evidence="2 3">
    <name type="scientific">Mucilaginibacter gracilis</name>
    <dbReference type="NCBI Taxonomy" id="423350"/>
    <lineage>
        <taxon>Bacteria</taxon>
        <taxon>Pseudomonadati</taxon>
        <taxon>Bacteroidota</taxon>
        <taxon>Sphingobacteriia</taxon>
        <taxon>Sphingobacteriales</taxon>
        <taxon>Sphingobacteriaceae</taxon>
        <taxon>Mucilaginibacter</taxon>
    </lineage>
</organism>
<protein>
    <submittedName>
        <fullName evidence="2">Uncharacterized protein</fullName>
    </submittedName>
</protein>
<reference evidence="2 3" key="1">
    <citation type="submission" date="2018-10" db="EMBL/GenBank/DDBJ databases">
        <title>Genomic Encyclopedia of Archaeal and Bacterial Type Strains, Phase II (KMG-II): from individual species to whole genera.</title>
        <authorList>
            <person name="Goeker M."/>
        </authorList>
    </citation>
    <scope>NUCLEOTIDE SEQUENCE [LARGE SCALE GENOMIC DNA]</scope>
    <source>
        <strain evidence="2 3">DSM 18602</strain>
    </source>
</reference>